<reference evidence="3" key="1">
    <citation type="submission" date="2013-12" db="EMBL/GenBank/DDBJ databases">
        <title>The Genome Sequence of Aphanomyces astaci APO3.</title>
        <authorList>
            <consortium name="The Broad Institute Genomics Platform"/>
            <person name="Russ C."/>
            <person name="Tyler B."/>
            <person name="van West P."/>
            <person name="Dieguez-Uribeondo J."/>
            <person name="Young S.K."/>
            <person name="Zeng Q."/>
            <person name="Gargeya S."/>
            <person name="Fitzgerald M."/>
            <person name="Abouelleil A."/>
            <person name="Alvarado L."/>
            <person name="Chapman S.B."/>
            <person name="Gainer-Dewar J."/>
            <person name="Goldberg J."/>
            <person name="Griggs A."/>
            <person name="Gujja S."/>
            <person name="Hansen M."/>
            <person name="Howarth C."/>
            <person name="Imamovic A."/>
            <person name="Ireland A."/>
            <person name="Larimer J."/>
            <person name="McCowan C."/>
            <person name="Murphy C."/>
            <person name="Pearson M."/>
            <person name="Poon T.W."/>
            <person name="Priest M."/>
            <person name="Roberts A."/>
            <person name="Saif S."/>
            <person name="Shea T."/>
            <person name="Sykes S."/>
            <person name="Wortman J."/>
            <person name="Nusbaum C."/>
            <person name="Birren B."/>
        </authorList>
    </citation>
    <scope>NUCLEOTIDE SEQUENCE [LARGE SCALE GENOMIC DNA]</scope>
    <source>
        <strain evidence="3">APO3</strain>
    </source>
</reference>
<sequence>MPSPQAARSNNAPSGSHDRRKLDNDERRAIYEVLFSLSVRGDLPHGAYRKVGQIYNCYWKTAARIWQRGVASLRGGSAVAIVDSKLKDKNLTILGNFNRKRTAEEIELAVRAVPYMARQTLRTLATHSRIPKTTLVRHMKEVKTLKAKSSYSKQLLTEDKK</sequence>
<name>W4F9F4_APHAT</name>
<feature type="domain" description="DUF7769" evidence="2">
    <location>
        <begin position="23"/>
        <end position="72"/>
    </location>
</feature>
<proteinExistence type="predicted"/>
<gene>
    <name evidence="3" type="ORF">H257_18988</name>
</gene>
<dbReference type="GeneID" id="20820984"/>
<dbReference type="PANTHER" id="PTHR33889:SF1">
    <property type="entry name" value="OS03G0834800 PROTEIN"/>
    <property type="match status" value="1"/>
</dbReference>
<protein>
    <recommendedName>
        <fullName evidence="2">DUF7769 domain-containing protein</fullName>
    </recommendedName>
</protein>
<feature type="region of interest" description="Disordered" evidence="1">
    <location>
        <begin position="1"/>
        <end position="22"/>
    </location>
</feature>
<dbReference type="InterPro" id="IPR056671">
    <property type="entry name" value="DUF7769"/>
</dbReference>
<evidence type="ECO:0000259" key="2">
    <source>
        <dbReference type="Pfam" id="PF24964"/>
    </source>
</evidence>
<dbReference type="PANTHER" id="PTHR33889">
    <property type="entry name" value="OS04G0681850 PROTEIN"/>
    <property type="match status" value="1"/>
</dbReference>
<dbReference type="VEuPathDB" id="FungiDB:H257_18988"/>
<dbReference type="Pfam" id="PF24964">
    <property type="entry name" value="DUF7769"/>
    <property type="match status" value="1"/>
</dbReference>
<accession>W4F9F4</accession>
<evidence type="ECO:0000256" key="1">
    <source>
        <dbReference type="SAM" id="MobiDB-lite"/>
    </source>
</evidence>
<organism evidence="3">
    <name type="scientific">Aphanomyces astaci</name>
    <name type="common">Crayfish plague agent</name>
    <dbReference type="NCBI Taxonomy" id="112090"/>
    <lineage>
        <taxon>Eukaryota</taxon>
        <taxon>Sar</taxon>
        <taxon>Stramenopiles</taxon>
        <taxon>Oomycota</taxon>
        <taxon>Saprolegniomycetes</taxon>
        <taxon>Saprolegniales</taxon>
        <taxon>Verrucalvaceae</taxon>
        <taxon>Aphanomyces</taxon>
    </lineage>
</organism>
<evidence type="ECO:0000313" key="3">
    <source>
        <dbReference type="EMBL" id="ETV64072.1"/>
    </source>
</evidence>
<dbReference type="EMBL" id="KI913411">
    <property type="protein sequence ID" value="ETV64072.1"/>
    <property type="molecule type" value="Genomic_DNA"/>
</dbReference>
<dbReference type="AlphaFoldDB" id="W4F9F4"/>
<feature type="compositionally biased region" description="Polar residues" evidence="1">
    <location>
        <begin position="1"/>
        <end position="14"/>
    </location>
</feature>
<dbReference type="RefSeq" id="XP_009846442.1">
    <property type="nucleotide sequence ID" value="XM_009848140.1"/>
</dbReference>